<evidence type="ECO:0000256" key="4">
    <source>
        <dbReference type="SAM" id="SignalP"/>
    </source>
</evidence>
<dbReference type="InterPro" id="IPR006584">
    <property type="entry name" value="Cellulose-bd_IV"/>
</dbReference>
<reference evidence="7 8" key="1">
    <citation type="submission" date="2024-03" db="EMBL/GenBank/DDBJ databases">
        <title>Two novel species of the genus Flavobacterium exhibiting potentially degradation of complex polysaccharides.</title>
        <authorList>
            <person name="Lian X."/>
        </authorList>
    </citation>
    <scope>NUCLEOTIDE SEQUENCE [LARGE SCALE GENOMIC DNA]</scope>
    <source>
        <strain evidence="7 8">N6</strain>
    </source>
</reference>
<dbReference type="RefSeq" id="WP_342691098.1">
    <property type="nucleotide sequence ID" value="NZ_JBCGDP010000004.1"/>
</dbReference>
<name>A0ABU9NL58_9FLAO</name>
<dbReference type="NCBIfam" id="TIGR04183">
    <property type="entry name" value="Por_Secre_tail"/>
    <property type="match status" value="1"/>
</dbReference>
<dbReference type="Pfam" id="PF18962">
    <property type="entry name" value="Por_Secre_tail"/>
    <property type="match status" value="1"/>
</dbReference>
<evidence type="ECO:0000259" key="5">
    <source>
        <dbReference type="PROSITE" id="PS50022"/>
    </source>
</evidence>
<dbReference type="Pfam" id="PF22633">
    <property type="entry name" value="F5_F8_type_C_2"/>
    <property type="match status" value="1"/>
</dbReference>
<accession>A0ABU9NL58</accession>
<evidence type="ECO:0000256" key="1">
    <source>
        <dbReference type="ARBA" id="ARBA00022729"/>
    </source>
</evidence>
<dbReference type="Pfam" id="PF02368">
    <property type="entry name" value="Big_2"/>
    <property type="match status" value="4"/>
</dbReference>
<organism evidence="7 8">
    <name type="scientific">Flavobacterium polysaccharolyticum</name>
    <dbReference type="NCBI Taxonomy" id="3133148"/>
    <lineage>
        <taxon>Bacteria</taxon>
        <taxon>Pseudomonadati</taxon>
        <taxon>Bacteroidota</taxon>
        <taxon>Flavobacteriia</taxon>
        <taxon>Flavobacteriales</taxon>
        <taxon>Flavobacteriaceae</taxon>
        <taxon>Flavobacterium</taxon>
    </lineage>
</organism>
<dbReference type="EMBL" id="JBCGDP010000004">
    <property type="protein sequence ID" value="MEM0576045.1"/>
    <property type="molecule type" value="Genomic_DNA"/>
</dbReference>
<sequence>MKNFYLSFIFSLLIGGLFGKASAQGGANIVNSFGRLQVKNAHVCAENGTQISLGGVSMFWSGWSTKYYNANTVNYLVDNMKSSIVRAAYGVPTHVDPPGLPGPQGNVQDVRNIIEAAIARGIYVIIDWHSEGDLTPYKQQAKSFFSDMIRDYGRYNNVMYEVWNEPTNSPTSTIQAYCQELTNHIRSEEAKYGHTSKLIICGSQTWSQYPNSYTINDPGKNVAFTFHGYFDNEPSHLTQLQNNVKAAMDMGNAVFVTEYGAKFCENTNTSTAIKWCQDNGISMCAWSANDKVEAWSIFTNNLDGLTCVGNYYKSKLLSWPTPVVTKIYPTSVSISPANATILTLGGTTQLSKSFVPANTTETNATWSSSNTAIATVNAAGVVTAIGVGSATITVTSKDKDGKNITGTSNITVKNLVNIALNKPVTVSSVETGATVSVIGSNAVDGNTSTRWSSVANDPQSLQVDLGASYTISSISINWEVASAKEYTIQISSNGTNWTTIATQTNMATGARIDNLAINGTCRYIKINGTARTSVYGFSIYEFEVYGTLGTAIPPTSVSITPTTTSIFTGSTTTLIANVLPTNSTDLTVSWSSSNTAVATVNTSGIVTGITPGTAIITATTTDGSLKATSTITVLNIPCTGVNINPGTLSMIKGTTSQLLATILPTNATNKSVTYTSSNTAIVTVSGTGLINAINTGSAYITATSADGKCYATCTVDVSNAPSFSLKIEAESYNLKSTAPKSEACSEGGLNMGWIGTGDWMKYAVNIPSTGVYTVNFRVSSPNNNTQVRLDANAGAIVFGSTIIPNTSGWQNWQTVSVQMSLNGGSYDLGINALTGGFNINWIEIIGGSTTPVNTTGISMAPTTSLGVGASSALIPTITPNNASNKNINWISNNTAVATVSNNGVVTGIAVGSANITATTQDGSFKATCTITVTPSDCPTWQANTNYTIGTVVVFNNQNYTSNNSWNSSAGDPFTATHSQSGWGWVIGGKCTASPISSSTTKTYSPSATTNSKISRIFAYPNPAKNNIVTLSGSDFQIHETISIQIYNLTGLVVYSNQILIDDSGAFNLPIASTENLKSGTYIIKVEGNEVKSTKLIIN</sequence>
<comment type="caution">
    <text evidence="7">The sequence shown here is derived from an EMBL/GenBank/DDBJ whole genome shotgun (WGS) entry which is preliminary data.</text>
</comment>
<dbReference type="Pfam" id="PF03422">
    <property type="entry name" value="CBM_6"/>
    <property type="match status" value="1"/>
</dbReference>
<feature type="chain" id="PRO_5045255724" evidence="4">
    <location>
        <begin position="24"/>
        <end position="1098"/>
    </location>
</feature>
<dbReference type="SUPFAM" id="SSF51445">
    <property type="entry name" value="(Trans)glycosidases"/>
    <property type="match status" value="1"/>
</dbReference>
<protein>
    <submittedName>
        <fullName evidence="7">Ig-like domain-containing protein</fullName>
    </submittedName>
</protein>
<dbReference type="InterPro" id="IPR026444">
    <property type="entry name" value="Secre_tail"/>
</dbReference>
<dbReference type="Gene3D" id="2.60.120.260">
    <property type="entry name" value="Galactose-binding domain-like"/>
    <property type="match status" value="2"/>
</dbReference>
<keyword evidence="2" id="KW-0378">Hydrolase</keyword>
<dbReference type="PANTHER" id="PTHR34142">
    <property type="entry name" value="ENDO-BETA-1,4-GLUCANASE A"/>
    <property type="match status" value="1"/>
</dbReference>
<dbReference type="SUPFAM" id="SSF49373">
    <property type="entry name" value="Invasin/intimin cell-adhesion fragments"/>
    <property type="match status" value="4"/>
</dbReference>
<dbReference type="InterPro" id="IPR000421">
    <property type="entry name" value="FA58C"/>
</dbReference>
<dbReference type="InterPro" id="IPR018087">
    <property type="entry name" value="Glyco_hydro_5_CS"/>
</dbReference>
<gene>
    <name evidence="7" type="ORF">WFZ86_06005</name>
</gene>
<dbReference type="SMART" id="SM00606">
    <property type="entry name" value="CBD_IV"/>
    <property type="match status" value="1"/>
</dbReference>
<dbReference type="PROSITE" id="PS00659">
    <property type="entry name" value="GLYCOSYL_HYDROL_F5"/>
    <property type="match status" value="1"/>
</dbReference>
<dbReference type="Pfam" id="PF00150">
    <property type="entry name" value="Cellulase"/>
    <property type="match status" value="1"/>
</dbReference>
<dbReference type="PANTHER" id="PTHR34142:SF1">
    <property type="entry name" value="GLYCOSIDE HYDROLASE FAMILY 5 DOMAIN-CONTAINING PROTEIN"/>
    <property type="match status" value="1"/>
</dbReference>
<evidence type="ECO:0000313" key="7">
    <source>
        <dbReference type="EMBL" id="MEM0576045.1"/>
    </source>
</evidence>
<evidence type="ECO:0000259" key="6">
    <source>
        <dbReference type="PROSITE" id="PS51175"/>
    </source>
</evidence>
<keyword evidence="8" id="KW-1185">Reference proteome</keyword>
<feature type="signal peptide" evidence="4">
    <location>
        <begin position="1"/>
        <end position="23"/>
    </location>
</feature>
<dbReference type="Gene3D" id="2.60.40.1080">
    <property type="match status" value="4"/>
</dbReference>
<dbReference type="CDD" id="cd04080">
    <property type="entry name" value="CBM6_cellulase-like"/>
    <property type="match status" value="1"/>
</dbReference>
<proteinExistence type="predicted"/>
<dbReference type="InterPro" id="IPR008964">
    <property type="entry name" value="Invasin/intimin_cell_adhesion"/>
</dbReference>
<dbReference type="InterPro" id="IPR008979">
    <property type="entry name" value="Galactose-bd-like_sf"/>
</dbReference>
<dbReference type="PROSITE" id="PS51175">
    <property type="entry name" value="CBM6"/>
    <property type="match status" value="1"/>
</dbReference>
<evidence type="ECO:0000256" key="3">
    <source>
        <dbReference type="ARBA" id="ARBA00023295"/>
    </source>
</evidence>
<dbReference type="PROSITE" id="PS50022">
    <property type="entry name" value="FA58C_3"/>
    <property type="match status" value="1"/>
</dbReference>
<dbReference type="InterPro" id="IPR003343">
    <property type="entry name" value="Big_2"/>
</dbReference>
<evidence type="ECO:0000256" key="2">
    <source>
        <dbReference type="ARBA" id="ARBA00022801"/>
    </source>
</evidence>
<dbReference type="InterPro" id="IPR017853">
    <property type="entry name" value="GH"/>
</dbReference>
<dbReference type="SMART" id="SM00635">
    <property type="entry name" value="BID_2"/>
    <property type="match status" value="4"/>
</dbReference>
<dbReference type="SUPFAM" id="SSF49785">
    <property type="entry name" value="Galactose-binding domain-like"/>
    <property type="match status" value="2"/>
</dbReference>
<dbReference type="InterPro" id="IPR005084">
    <property type="entry name" value="CBM6"/>
</dbReference>
<keyword evidence="1 4" id="KW-0732">Signal</keyword>
<dbReference type="Proteomes" id="UP001468798">
    <property type="component" value="Unassembled WGS sequence"/>
</dbReference>
<keyword evidence="3" id="KW-0326">Glycosidase</keyword>
<dbReference type="InterPro" id="IPR001547">
    <property type="entry name" value="Glyco_hydro_5"/>
</dbReference>
<evidence type="ECO:0000313" key="8">
    <source>
        <dbReference type="Proteomes" id="UP001468798"/>
    </source>
</evidence>
<feature type="domain" description="CBM6" evidence="6">
    <location>
        <begin position="725"/>
        <end position="845"/>
    </location>
</feature>
<feature type="domain" description="F5/8 type C" evidence="5">
    <location>
        <begin position="405"/>
        <end position="547"/>
    </location>
</feature>
<dbReference type="Gene3D" id="3.20.20.80">
    <property type="entry name" value="Glycosidases"/>
    <property type="match status" value="1"/>
</dbReference>